<dbReference type="EMBL" id="CAUJNA010000327">
    <property type="protein sequence ID" value="CAJ1375529.1"/>
    <property type="molecule type" value="Genomic_DNA"/>
</dbReference>
<evidence type="ECO:0000256" key="12">
    <source>
        <dbReference type="ARBA" id="ARBA00022989"/>
    </source>
</evidence>
<dbReference type="SMART" id="SM00184">
    <property type="entry name" value="RING"/>
    <property type="match status" value="1"/>
</dbReference>
<keyword evidence="9 14" id="KW-0863">Zinc-finger</keyword>
<accession>A0AA36HUD2</accession>
<dbReference type="InterPro" id="IPR050731">
    <property type="entry name" value="HRD1_E3_ubiq-ligases"/>
</dbReference>
<keyword evidence="18" id="KW-1185">Reference proteome</keyword>
<evidence type="ECO:0000256" key="11">
    <source>
        <dbReference type="ARBA" id="ARBA00022833"/>
    </source>
</evidence>
<dbReference type="AlphaFoldDB" id="A0AA36HUD2"/>
<dbReference type="GO" id="GO:0061630">
    <property type="term" value="F:ubiquitin protein ligase activity"/>
    <property type="evidence" value="ECO:0007669"/>
    <property type="project" value="UniProtKB-EC"/>
</dbReference>
<evidence type="ECO:0000256" key="1">
    <source>
        <dbReference type="ARBA" id="ARBA00000900"/>
    </source>
</evidence>
<evidence type="ECO:0000313" key="17">
    <source>
        <dbReference type="EMBL" id="CAJ1375529.1"/>
    </source>
</evidence>
<dbReference type="PANTHER" id="PTHR22763">
    <property type="entry name" value="RING ZINC FINGER PROTEIN"/>
    <property type="match status" value="1"/>
</dbReference>
<evidence type="ECO:0000256" key="2">
    <source>
        <dbReference type="ARBA" id="ARBA00004127"/>
    </source>
</evidence>
<keyword evidence="6 15" id="KW-0812">Transmembrane</keyword>
<evidence type="ECO:0000256" key="7">
    <source>
        <dbReference type="ARBA" id="ARBA00022723"/>
    </source>
</evidence>
<evidence type="ECO:0000256" key="10">
    <source>
        <dbReference type="ARBA" id="ARBA00022786"/>
    </source>
</evidence>
<dbReference type="Proteomes" id="UP001178507">
    <property type="component" value="Unassembled WGS sequence"/>
</dbReference>
<dbReference type="PANTHER" id="PTHR22763:SF162">
    <property type="entry name" value="TRANSMEMBRANE E3 UBIQUITIN-PROTEIN LIGASE 1"/>
    <property type="match status" value="1"/>
</dbReference>
<keyword evidence="11" id="KW-0862">Zinc</keyword>
<dbReference type="EC" id="2.3.2.27" evidence="4"/>
<evidence type="ECO:0000256" key="6">
    <source>
        <dbReference type="ARBA" id="ARBA00022692"/>
    </source>
</evidence>
<gene>
    <name evidence="17" type="ORF">EVOR1521_LOCUS4789</name>
</gene>
<evidence type="ECO:0000256" key="5">
    <source>
        <dbReference type="ARBA" id="ARBA00022679"/>
    </source>
</evidence>
<comment type="subcellular location">
    <subcellularLocation>
        <location evidence="2">Endomembrane system</location>
        <topology evidence="2">Multi-pass membrane protein</topology>
    </subcellularLocation>
</comment>
<keyword evidence="10" id="KW-0833">Ubl conjugation pathway</keyword>
<dbReference type="PROSITE" id="PS50089">
    <property type="entry name" value="ZF_RING_2"/>
    <property type="match status" value="1"/>
</dbReference>
<dbReference type="GO" id="GO:0012505">
    <property type="term" value="C:endomembrane system"/>
    <property type="evidence" value="ECO:0007669"/>
    <property type="project" value="UniProtKB-SubCell"/>
</dbReference>
<evidence type="ECO:0000256" key="3">
    <source>
        <dbReference type="ARBA" id="ARBA00004906"/>
    </source>
</evidence>
<evidence type="ECO:0000256" key="14">
    <source>
        <dbReference type="PROSITE-ProRule" id="PRU00175"/>
    </source>
</evidence>
<proteinExistence type="predicted"/>
<keyword evidence="13 15" id="KW-0472">Membrane</keyword>
<comment type="pathway">
    <text evidence="3">Protein modification; protein ubiquitination.</text>
</comment>
<dbReference type="InterPro" id="IPR013083">
    <property type="entry name" value="Znf_RING/FYVE/PHD"/>
</dbReference>
<keyword evidence="5" id="KW-0808">Transferase</keyword>
<organism evidence="17 18">
    <name type="scientific">Effrenium voratum</name>
    <dbReference type="NCBI Taxonomy" id="2562239"/>
    <lineage>
        <taxon>Eukaryota</taxon>
        <taxon>Sar</taxon>
        <taxon>Alveolata</taxon>
        <taxon>Dinophyceae</taxon>
        <taxon>Suessiales</taxon>
        <taxon>Symbiodiniaceae</taxon>
        <taxon>Effrenium</taxon>
    </lineage>
</organism>
<dbReference type="InterPro" id="IPR021319">
    <property type="entry name" value="DUF2921"/>
</dbReference>
<dbReference type="SUPFAM" id="SSF57850">
    <property type="entry name" value="RING/U-box"/>
    <property type="match status" value="1"/>
</dbReference>
<evidence type="ECO:0000256" key="9">
    <source>
        <dbReference type="ARBA" id="ARBA00022771"/>
    </source>
</evidence>
<feature type="transmembrane region" description="Helical" evidence="15">
    <location>
        <begin position="59"/>
        <end position="81"/>
    </location>
</feature>
<evidence type="ECO:0000313" key="18">
    <source>
        <dbReference type="Proteomes" id="UP001178507"/>
    </source>
</evidence>
<evidence type="ECO:0000256" key="15">
    <source>
        <dbReference type="SAM" id="Phobius"/>
    </source>
</evidence>
<evidence type="ECO:0000256" key="4">
    <source>
        <dbReference type="ARBA" id="ARBA00012483"/>
    </source>
</evidence>
<feature type="non-terminal residue" evidence="17">
    <location>
        <position position="1"/>
    </location>
</feature>
<evidence type="ECO:0000256" key="13">
    <source>
        <dbReference type="ARBA" id="ARBA00023136"/>
    </source>
</evidence>
<dbReference type="Gene3D" id="3.30.40.10">
    <property type="entry name" value="Zinc/RING finger domain, C3HC4 (zinc finger)"/>
    <property type="match status" value="1"/>
</dbReference>
<dbReference type="SMART" id="SM00744">
    <property type="entry name" value="RINGv"/>
    <property type="match status" value="1"/>
</dbReference>
<protein>
    <recommendedName>
        <fullName evidence="4">RING-type E3 ubiquitin transferase</fullName>
        <ecNumber evidence="4">2.3.2.27</ecNumber>
    </recommendedName>
</protein>
<feature type="domain" description="RING-type" evidence="16">
    <location>
        <begin position="154"/>
        <end position="196"/>
    </location>
</feature>
<comment type="catalytic activity">
    <reaction evidence="1">
        <text>S-ubiquitinyl-[E2 ubiquitin-conjugating enzyme]-L-cysteine + [acceptor protein]-L-lysine = [E2 ubiquitin-conjugating enzyme]-L-cysteine + N(6)-ubiquitinyl-[acceptor protein]-L-lysine.</text>
        <dbReference type="EC" id="2.3.2.27"/>
    </reaction>
</comment>
<keyword evidence="12 15" id="KW-1133">Transmembrane helix</keyword>
<keyword evidence="8" id="KW-0732">Signal</keyword>
<dbReference type="GO" id="GO:0043161">
    <property type="term" value="P:proteasome-mediated ubiquitin-dependent protein catabolic process"/>
    <property type="evidence" value="ECO:0007669"/>
    <property type="project" value="TreeGrafter"/>
</dbReference>
<keyword evidence="7" id="KW-0479">Metal-binding</keyword>
<dbReference type="GO" id="GO:0008270">
    <property type="term" value="F:zinc ion binding"/>
    <property type="evidence" value="ECO:0007669"/>
    <property type="project" value="UniProtKB-KW"/>
</dbReference>
<feature type="transmembrane region" description="Helical" evidence="15">
    <location>
        <begin position="101"/>
        <end position="121"/>
    </location>
</feature>
<dbReference type="InterPro" id="IPR001841">
    <property type="entry name" value="Znf_RING"/>
</dbReference>
<sequence length="203" mass="23231">GWESVRREVSWLYTRFYTALVMGSLVIYNCLAYLDLIVLVLQFYWLPQIAWDAWQGTRGALQPSFIAGISASRLLLPLYLWGCPKTIFSGEIYPRLPGAPSARWCLLLVGLQALQVGVLLLQRRLGARWFIPWVCMPWAYNYHRFMAIDPGSECVICMTDLNPEDGLRVVTPCSHSFHQGCLEQWMDVKMECPTCRTALPPLQ</sequence>
<comment type="caution">
    <text evidence="17">The sequence shown here is derived from an EMBL/GenBank/DDBJ whole genome shotgun (WGS) entry which is preliminary data.</text>
</comment>
<evidence type="ECO:0000259" key="16">
    <source>
        <dbReference type="PROSITE" id="PS50089"/>
    </source>
</evidence>
<dbReference type="Pfam" id="PF11145">
    <property type="entry name" value="DUF2921"/>
    <property type="match status" value="1"/>
</dbReference>
<evidence type="ECO:0000256" key="8">
    <source>
        <dbReference type="ARBA" id="ARBA00022729"/>
    </source>
</evidence>
<name>A0AA36HUD2_9DINO</name>
<dbReference type="InterPro" id="IPR011016">
    <property type="entry name" value="Znf_RING-CH"/>
</dbReference>
<reference evidence="17" key="1">
    <citation type="submission" date="2023-08" db="EMBL/GenBank/DDBJ databases">
        <authorList>
            <person name="Chen Y."/>
            <person name="Shah S."/>
            <person name="Dougan E. K."/>
            <person name="Thang M."/>
            <person name="Chan C."/>
        </authorList>
    </citation>
    <scope>NUCLEOTIDE SEQUENCE</scope>
</reference>
<dbReference type="Pfam" id="PF13639">
    <property type="entry name" value="zf-RING_2"/>
    <property type="match status" value="1"/>
</dbReference>
<feature type="transmembrane region" description="Helical" evidence="15">
    <location>
        <begin position="20"/>
        <end position="47"/>
    </location>
</feature>